<dbReference type="AlphaFoldDB" id="A0A4U0V7Q0"/>
<keyword evidence="5" id="KW-0539">Nucleus</keyword>
<protein>
    <submittedName>
        <fullName evidence="7">Uncharacterized protein</fullName>
    </submittedName>
</protein>
<dbReference type="InterPro" id="IPR012337">
    <property type="entry name" value="RNaseH-like_sf"/>
</dbReference>
<feature type="region of interest" description="Disordered" evidence="6">
    <location>
        <begin position="1"/>
        <end position="49"/>
    </location>
</feature>
<dbReference type="SUPFAM" id="SSF53098">
    <property type="entry name" value="Ribonuclease H-like"/>
    <property type="match status" value="1"/>
</dbReference>
<comment type="caution">
    <text evidence="7">The sequence shown here is derived from an EMBL/GenBank/DDBJ whole genome shotgun (WGS) entry which is preliminary data.</text>
</comment>
<keyword evidence="2" id="KW-0479">Metal-binding</keyword>
<name>A0A4U0V7Q0_9PEZI</name>
<dbReference type="GO" id="GO:0008270">
    <property type="term" value="F:zinc ion binding"/>
    <property type="evidence" value="ECO:0007669"/>
    <property type="project" value="UniProtKB-KW"/>
</dbReference>
<comment type="subcellular location">
    <subcellularLocation>
        <location evidence="1">Nucleus</location>
    </subcellularLocation>
</comment>
<evidence type="ECO:0000256" key="3">
    <source>
        <dbReference type="ARBA" id="ARBA00022771"/>
    </source>
</evidence>
<organism evidence="7 8">
    <name type="scientific">Cryomyces minteri</name>
    <dbReference type="NCBI Taxonomy" id="331657"/>
    <lineage>
        <taxon>Eukaryota</taxon>
        <taxon>Fungi</taxon>
        <taxon>Dikarya</taxon>
        <taxon>Ascomycota</taxon>
        <taxon>Pezizomycotina</taxon>
        <taxon>Dothideomycetes</taxon>
        <taxon>Dothideomycetes incertae sedis</taxon>
        <taxon>Cryomyces</taxon>
    </lineage>
</organism>
<evidence type="ECO:0000256" key="1">
    <source>
        <dbReference type="ARBA" id="ARBA00004123"/>
    </source>
</evidence>
<dbReference type="PANTHER" id="PTHR46481:SF10">
    <property type="entry name" value="ZINC FINGER BED DOMAIN-CONTAINING PROTEIN 39"/>
    <property type="match status" value="1"/>
</dbReference>
<feature type="non-terminal residue" evidence="7">
    <location>
        <position position="212"/>
    </location>
</feature>
<keyword evidence="3" id="KW-0863">Zinc-finger</keyword>
<dbReference type="GO" id="GO:0005634">
    <property type="term" value="C:nucleus"/>
    <property type="evidence" value="ECO:0007669"/>
    <property type="project" value="UniProtKB-SubCell"/>
</dbReference>
<proteinExistence type="predicted"/>
<keyword evidence="4" id="KW-0862">Zinc</keyword>
<gene>
    <name evidence="7" type="ORF">B0A49_13511</name>
</gene>
<evidence type="ECO:0000256" key="2">
    <source>
        <dbReference type="ARBA" id="ARBA00022723"/>
    </source>
</evidence>
<dbReference type="OrthoDB" id="3791344at2759"/>
<reference evidence="7 8" key="1">
    <citation type="submission" date="2017-03" db="EMBL/GenBank/DDBJ databases">
        <title>Genomes of endolithic fungi from Antarctica.</title>
        <authorList>
            <person name="Coleine C."/>
            <person name="Masonjones S."/>
            <person name="Stajich J.E."/>
        </authorList>
    </citation>
    <scope>NUCLEOTIDE SEQUENCE [LARGE SCALE GENOMIC DNA]</scope>
    <source>
        <strain evidence="7 8">CCFEE 5187</strain>
    </source>
</reference>
<dbReference type="Proteomes" id="UP000308768">
    <property type="component" value="Unassembled WGS sequence"/>
</dbReference>
<feature type="compositionally biased region" description="Basic residues" evidence="6">
    <location>
        <begin position="27"/>
        <end position="39"/>
    </location>
</feature>
<evidence type="ECO:0000313" key="7">
    <source>
        <dbReference type="EMBL" id="TKA43966.1"/>
    </source>
</evidence>
<dbReference type="InterPro" id="IPR052035">
    <property type="entry name" value="ZnF_BED_domain_contain"/>
</dbReference>
<evidence type="ECO:0000256" key="5">
    <source>
        <dbReference type="ARBA" id="ARBA00023242"/>
    </source>
</evidence>
<evidence type="ECO:0000256" key="4">
    <source>
        <dbReference type="ARBA" id="ARBA00022833"/>
    </source>
</evidence>
<dbReference type="EMBL" id="NAJN01003093">
    <property type="protein sequence ID" value="TKA43966.1"/>
    <property type="molecule type" value="Genomic_DNA"/>
</dbReference>
<accession>A0A4U0V7Q0</accession>
<evidence type="ECO:0000256" key="6">
    <source>
        <dbReference type="SAM" id="MobiDB-lite"/>
    </source>
</evidence>
<dbReference type="PANTHER" id="PTHR46481">
    <property type="entry name" value="ZINC FINGER BED DOMAIN-CONTAINING PROTEIN 4"/>
    <property type="match status" value="1"/>
</dbReference>
<evidence type="ECO:0000313" key="8">
    <source>
        <dbReference type="Proteomes" id="UP000308768"/>
    </source>
</evidence>
<sequence>MEDPGSPGDTITVLGMGVQQEAAAKRGPGRPKAKAKRRRHQEDEGDTDFEAPISFNGAVIYEYQIEQQVGYFMLDNASSNDVAVDAILQALYPDMTTKKREQRRLRCLGHIIKPLIQDNSTRWNSYFESIHGAILLKDRINAFCDTHQPRNGNTTLQNNKLSQSHWDQLEHLHTALEAFNAATMDTQGHAGTYLFEHFITLDHLMPDVESSE</sequence>
<keyword evidence="8" id="KW-1185">Reference proteome</keyword>